<keyword evidence="4 5" id="KW-0472">Membrane</keyword>
<dbReference type="Proteomes" id="UP000019666">
    <property type="component" value="Unassembled WGS sequence"/>
</dbReference>
<evidence type="ECO:0000256" key="5">
    <source>
        <dbReference type="SAM" id="Phobius"/>
    </source>
</evidence>
<dbReference type="Pfam" id="PF07264">
    <property type="entry name" value="EI24"/>
    <property type="match status" value="1"/>
</dbReference>
<keyword evidence="3 5" id="KW-1133">Transmembrane helix</keyword>
<evidence type="ECO:0000313" key="7">
    <source>
        <dbReference type="Proteomes" id="UP000019666"/>
    </source>
</evidence>
<evidence type="ECO:0000256" key="2">
    <source>
        <dbReference type="ARBA" id="ARBA00022692"/>
    </source>
</evidence>
<dbReference type="AlphaFoldDB" id="A0A017HTH6"/>
<evidence type="ECO:0000313" key="6">
    <source>
        <dbReference type="EMBL" id="EYD77620.1"/>
    </source>
</evidence>
<evidence type="ECO:0000256" key="1">
    <source>
        <dbReference type="ARBA" id="ARBA00004141"/>
    </source>
</evidence>
<dbReference type="HOGENOM" id="CLU_081565_0_1_5"/>
<dbReference type="PATRIC" id="fig|442562.3.peg.780"/>
<sequence>MIREAALALGQMGDPRFQRVLWRGVGLALLLLAAASAALLWLLAWALPDTLTLTFVGPVTWIDDLTEWAAVPVLLVLSVLLMVPVASAMTSLFLDEVAEAVEDRHYPGLPHVRPQSWGEALRESLGAFGVVLLANAVALVAYLLLAPLAPLIFVALNGFLLGREYFLVAALRREGPEGARRMLRANQGRVWLAGCLMAAPLAVPVLNLLVPTLGAATFTHLYHRLKGRQSA</sequence>
<organism evidence="6 7">
    <name type="scientific">Rubellimicrobium mesophilum DSM 19309</name>
    <dbReference type="NCBI Taxonomy" id="442562"/>
    <lineage>
        <taxon>Bacteria</taxon>
        <taxon>Pseudomonadati</taxon>
        <taxon>Pseudomonadota</taxon>
        <taxon>Alphaproteobacteria</taxon>
        <taxon>Rhodobacterales</taxon>
        <taxon>Roseobacteraceae</taxon>
        <taxon>Rubellimicrobium</taxon>
    </lineage>
</organism>
<dbReference type="EMBL" id="AOSK01000024">
    <property type="protein sequence ID" value="EYD77620.1"/>
    <property type="molecule type" value="Genomic_DNA"/>
</dbReference>
<dbReference type="STRING" id="442562.Rumeso_00786"/>
<feature type="transmembrane region" description="Helical" evidence="5">
    <location>
        <begin position="190"/>
        <end position="210"/>
    </location>
</feature>
<proteinExistence type="predicted"/>
<name>A0A017HTH6_9RHOB</name>
<comment type="caution">
    <text evidence="6">The sequence shown here is derived from an EMBL/GenBank/DDBJ whole genome shotgun (WGS) entry which is preliminary data.</text>
</comment>
<evidence type="ECO:0000256" key="4">
    <source>
        <dbReference type="ARBA" id="ARBA00023136"/>
    </source>
</evidence>
<feature type="transmembrane region" description="Helical" evidence="5">
    <location>
        <begin position="68"/>
        <end position="94"/>
    </location>
</feature>
<feature type="transmembrane region" description="Helical" evidence="5">
    <location>
        <begin position="151"/>
        <end position="170"/>
    </location>
</feature>
<accession>A0A017HTH6</accession>
<keyword evidence="7" id="KW-1185">Reference proteome</keyword>
<keyword evidence="2 5" id="KW-0812">Transmembrane</keyword>
<feature type="transmembrane region" description="Helical" evidence="5">
    <location>
        <begin position="20"/>
        <end position="48"/>
    </location>
</feature>
<gene>
    <name evidence="6" type="ORF">Rumeso_00786</name>
</gene>
<protein>
    <submittedName>
        <fullName evidence="6">Membrane protein</fullName>
    </submittedName>
</protein>
<reference evidence="6 7" key="1">
    <citation type="submission" date="2013-02" db="EMBL/GenBank/DDBJ databases">
        <authorList>
            <person name="Fiebig A."/>
            <person name="Goeker M."/>
            <person name="Klenk H.-P.P."/>
        </authorList>
    </citation>
    <scope>NUCLEOTIDE SEQUENCE [LARGE SCALE GENOMIC DNA]</scope>
    <source>
        <strain evidence="6 7">DSM 19309</strain>
    </source>
</reference>
<comment type="subcellular location">
    <subcellularLocation>
        <location evidence="1">Membrane</location>
        <topology evidence="1">Multi-pass membrane protein</topology>
    </subcellularLocation>
</comment>
<evidence type="ECO:0000256" key="3">
    <source>
        <dbReference type="ARBA" id="ARBA00022989"/>
    </source>
</evidence>
<dbReference type="RefSeq" id="WP_342670793.1">
    <property type="nucleotide sequence ID" value="NZ_KK088593.1"/>
</dbReference>
<feature type="transmembrane region" description="Helical" evidence="5">
    <location>
        <begin position="125"/>
        <end position="145"/>
    </location>
</feature>
<dbReference type="InterPro" id="IPR059112">
    <property type="entry name" value="CysZ/EI24"/>
</dbReference>